<keyword evidence="4" id="KW-1185">Reference proteome</keyword>
<dbReference type="AlphaFoldDB" id="A0A812YBB3"/>
<dbReference type="Proteomes" id="UP000649617">
    <property type="component" value="Unassembled WGS sequence"/>
</dbReference>
<feature type="region of interest" description="Disordered" evidence="1">
    <location>
        <begin position="209"/>
        <end position="231"/>
    </location>
</feature>
<evidence type="ECO:0000256" key="1">
    <source>
        <dbReference type="SAM" id="MobiDB-lite"/>
    </source>
</evidence>
<organism evidence="3 4">
    <name type="scientific">Symbiodinium pilosum</name>
    <name type="common">Dinoflagellate</name>
    <dbReference type="NCBI Taxonomy" id="2952"/>
    <lineage>
        <taxon>Eukaryota</taxon>
        <taxon>Sar</taxon>
        <taxon>Alveolata</taxon>
        <taxon>Dinophyceae</taxon>
        <taxon>Suessiales</taxon>
        <taxon>Symbiodiniaceae</taxon>
        <taxon>Symbiodinium</taxon>
    </lineage>
</organism>
<feature type="domain" description="Integrase catalytic" evidence="2">
    <location>
        <begin position="1"/>
        <end position="106"/>
    </location>
</feature>
<dbReference type="GO" id="GO:0015074">
    <property type="term" value="P:DNA integration"/>
    <property type="evidence" value="ECO:0007669"/>
    <property type="project" value="InterPro"/>
</dbReference>
<evidence type="ECO:0000259" key="2">
    <source>
        <dbReference type="PROSITE" id="PS50994"/>
    </source>
</evidence>
<dbReference type="InterPro" id="IPR001584">
    <property type="entry name" value="Integrase_cat-core"/>
</dbReference>
<protein>
    <submittedName>
        <fullName evidence="3">GIP protein</fullName>
    </submittedName>
</protein>
<sequence>MVANTLGPPDFAIYDQGTEFAGGDFQSGLERFTIQPLVASQDAAFENGVCGRRGELFKKVYYKSRKLVQPRDLDEIEILTFETAWALQAATNHSGFTPAQRVLGRQPRLALDLLRDDRLDHALSLPSRATRYGSQDEEKLQQTNYLQTLRATHPAVSSEPPLPTWGSSATCTTSTCGRASCNGGQPPELSAGHELSASSTAAPIAPLEAEVSGRKPWRPRSGPATTTTLTGSGFQAVKGRCGVTLFDDEPWTSTADDEFTGNERPRELSQALPQGVKNIETTQFYRTSWGSATKSKIGGVWVADYVTPRGDKRKFPVVANARDLEAFSKLVKRDVFYTYSELHSGWICVAKKSGKESQERTLTEQERKMCAEAKLTEIENVEGSSAISFVTDPEEIRKIRESFSHRIMPSRFVLTEKQQELGQSWEAKARWILLGHRDPVCPESTFDPCIYYLPFTEDENPDRRRGCTGLVPLDVNDFLQDGNPRHGDLMEKLRGRLRFGKWRTIYKSLGEYLGRTVYQLDSYEI</sequence>
<proteinExistence type="predicted"/>
<reference evidence="3" key="1">
    <citation type="submission" date="2021-02" db="EMBL/GenBank/DDBJ databases">
        <authorList>
            <person name="Dougan E. K."/>
            <person name="Rhodes N."/>
            <person name="Thang M."/>
            <person name="Chan C."/>
        </authorList>
    </citation>
    <scope>NUCLEOTIDE SEQUENCE</scope>
</reference>
<gene>
    <name evidence="3" type="primary">GIP</name>
    <name evidence="3" type="ORF">SPIL2461_LOCUS22847</name>
</gene>
<dbReference type="EMBL" id="CAJNIZ010047689">
    <property type="protein sequence ID" value="CAE7773685.1"/>
    <property type="molecule type" value="Genomic_DNA"/>
</dbReference>
<evidence type="ECO:0000313" key="4">
    <source>
        <dbReference type="Proteomes" id="UP000649617"/>
    </source>
</evidence>
<comment type="caution">
    <text evidence="3">The sequence shown here is derived from an EMBL/GenBank/DDBJ whole genome shotgun (WGS) entry which is preliminary data.</text>
</comment>
<accession>A0A812YBB3</accession>
<name>A0A812YBB3_SYMPI</name>
<evidence type="ECO:0000313" key="3">
    <source>
        <dbReference type="EMBL" id="CAE7773685.1"/>
    </source>
</evidence>
<dbReference type="PROSITE" id="PS50994">
    <property type="entry name" value="INTEGRASE"/>
    <property type="match status" value="1"/>
</dbReference>